<dbReference type="EMBL" id="MCFH01000073">
    <property type="protein sequence ID" value="ORX41988.1"/>
    <property type="molecule type" value="Genomic_DNA"/>
</dbReference>
<accession>A0A1Y1UVB5</accession>
<reference evidence="2 3" key="1">
    <citation type="submission" date="2016-08" db="EMBL/GenBank/DDBJ databases">
        <title>Genomes of anaerobic fungi encode conserved fungal cellulosomes for biomass hydrolysis.</title>
        <authorList>
            <consortium name="DOE Joint Genome Institute"/>
            <person name="Haitjema C.H."/>
            <person name="Gilmore S.P."/>
            <person name="Henske J.K."/>
            <person name="Solomon K.V."/>
            <person name="De Groot R."/>
            <person name="Kuo A."/>
            <person name="Mondo S.J."/>
            <person name="Salamov A.A."/>
            <person name="Labutti K."/>
            <person name="Zhao Z."/>
            <person name="Chiniquy J."/>
            <person name="Barry K."/>
            <person name="Brewer H.M."/>
            <person name="Purvine S.O."/>
            <person name="Wright A.T."/>
            <person name="Boxma B."/>
            <person name="Van Alen T."/>
            <person name="Hackstein J.H."/>
            <person name="Baker S.E."/>
            <person name="Grigoriev I.V."/>
            <person name="O'Malley M.A."/>
        </authorList>
    </citation>
    <scope>NUCLEOTIDE SEQUENCE [LARGE SCALE GENOMIC DNA]</scope>
    <source>
        <strain evidence="3">finn</strain>
    </source>
</reference>
<comment type="caution">
    <text evidence="2">The sequence shown here is derived from an EMBL/GenBank/DDBJ whole genome shotgun (WGS) entry which is preliminary data.</text>
</comment>
<name>A0A1Y1UVB5_9FUNG</name>
<evidence type="ECO:0008006" key="4">
    <source>
        <dbReference type="Google" id="ProtNLM"/>
    </source>
</evidence>
<protein>
    <recommendedName>
        <fullName evidence="4">CBM1 domain-containing protein</fullName>
    </recommendedName>
</protein>
<evidence type="ECO:0000256" key="1">
    <source>
        <dbReference type="SAM" id="SignalP"/>
    </source>
</evidence>
<gene>
    <name evidence="2" type="ORF">BCR36DRAFT_587570</name>
</gene>
<dbReference type="AlphaFoldDB" id="A0A1Y1UVB5"/>
<feature type="non-terminal residue" evidence="2">
    <location>
        <position position="107"/>
    </location>
</feature>
<dbReference type="Proteomes" id="UP000193719">
    <property type="component" value="Unassembled WGS sequence"/>
</dbReference>
<evidence type="ECO:0000313" key="2">
    <source>
        <dbReference type="EMBL" id="ORX41988.1"/>
    </source>
</evidence>
<keyword evidence="1" id="KW-0732">Signal</keyword>
<sequence length="107" mass="11916">MQFKNTFVTLFILICVVFASVNASACRTAFGDAWCEGVRCWKTNNTIFKNNVCRAPVVNGVFNFNGATCRRCPSSRCGLTANNLHSKLQVYSSANGYLLTQRGWCFL</sequence>
<evidence type="ECO:0000313" key="3">
    <source>
        <dbReference type="Proteomes" id="UP000193719"/>
    </source>
</evidence>
<feature type="signal peptide" evidence="1">
    <location>
        <begin position="1"/>
        <end position="23"/>
    </location>
</feature>
<organism evidence="2 3">
    <name type="scientific">Piromyces finnis</name>
    <dbReference type="NCBI Taxonomy" id="1754191"/>
    <lineage>
        <taxon>Eukaryota</taxon>
        <taxon>Fungi</taxon>
        <taxon>Fungi incertae sedis</taxon>
        <taxon>Chytridiomycota</taxon>
        <taxon>Chytridiomycota incertae sedis</taxon>
        <taxon>Neocallimastigomycetes</taxon>
        <taxon>Neocallimastigales</taxon>
        <taxon>Neocallimastigaceae</taxon>
        <taxon>Piromyces</taxon>
    </lineage>
</organism>
<feature type="chain" id="PRO_5012192163" description="CBM1 domain-containing protein" evidence="1">
    <location>
        <begin position="24"/>
        <end position="107"/>
    </location>
</feature>
<reference evidence="2 3" key="2">
    <citation type="submission" date="2016-08" db="EMBL/GenBank/DDBJ databases">
        <title>Pervasive Adenine N6-methylation of Active Genes in Fungi.</title>
        <authorList>
            <consortium name="DOE Joint Genome Institute"/>
            <person name="Mondo S.J."/>
            <person name="Dannebaum R.O."/>
            <person name="Kuo R.C."/>
            <person name="Labutti K."/>
            <person name="Haridas S."/>
            <person name="Kuo A."/>
            <person name="Salamov A."/>
            <person name="Ahrendt S.R."/>
            <person name="Lipzen A."/>
            <person name="Sullivan W."/>
            <person name="Andreopoulos W.B."/>
            <person name="Clum A."/>
            <person name="Lindquist E."/>
            <person name="Daum C."/>
            <person name="Ramamoorthy G.K."/>
            <person name="Gryganskyi A."/>
            <person name="Culley D."/>
            <person name="Magnuson J.K."/>
            <person name="James T.Y."/>
            <person name="O'Malley M.A."/>
            <person name="Stajich J.E."/>
            <person name="Spatafora J.W."/>
            <person name="Visel A."/>
            <person name="Grigoriev I.V."/>
        </authorList>
    </citation>
    <scope>NUCLEOTIDE SEQUENCE [LARGE SCALE GENOMIC DNA]</scope>
    <source>
        <strain evidence="3">finn</strain>
    </source>
</reference>
<keyword evidence="3" id="KW-1185">Reference proteome</keyword>
<proteinExistence type="predicted"/>